<dbReference type="AlphaFoldDB" id="A0A9D2RLP6"/>
<keyword evidence="4 6" id="KW-0732">Signal</keyword>
<dbReference type="GO" id="GO:0030288">
    <property type="term" value="C:outer membrane-bounded periplasmic space"/>
    <property type="evidence" value="ECO:0007669"/>
    <property type="project" value="UniProtKB-ARBA"/>
</dbReference>
<keyword evidence="3" id="KW-0813">Transport</keyword>
<dbReference type="InterPro" id="IPR039424">
    <property type="entry name" value="SBP_5"/>
</dbReference>
<dbReference type="GO" id="GO:0043190">
    <property type="term" value="C:ATP-binding cassette (ABC) transporter complex"/>
    <property type="evidence" value="ECO:0007669"/>
    <property type="project" value="InterPro"/>
</dbReference>
<evidence type="ECO:0000256" key="4">
    <source>
        <dbReference type="ARBA" id="ARBA00022729"/>
    </source>
</evidence>
<evidence type="ECO:0000313" key="8">
    <source>
        <dbReference type="EMBL" id="HJB07656.1"/>
    </source>
</evidence>
<dbReference type="SUPFAM" id="SSF53850">
    <property type="entry name" value="Periplasmic binding protein-like II"/>
    <property type="match status" value="1"/>
</dbReference>
<comment type="subcellular location">
    <subcellularLocation>
        <location evidence="1">Cell envelope</location>
    </subcellularLocation>
</comment>
<evidence type="ECO:0000256" key="5">
    <source>
        <dbReference type="SAM" id="MobiDB-lite"/>
    </source>
</evidence>
<evidence type="ECO:0000256" key="2">
    <source>
        <dbReference type="ARBA" id="ARBA00005695"/>
    </source>
</evidence>
<feature type="region of interest" description="Disordered" evidence="5">
    <location>
        <begin position="23"/>
        <end position="43"/>
    </location>
</feature>
<dbReference type="Gene3D" id="3.40.190.10">
    <property type="entry name" value="Periplasmic binding protein-like II"/>
    <property type="match status" value="1"/>
</dbReference>
<dbReference type="Gene3D" id="3.10.105.10">
    <property type="entry name" value="Dipeptide-binding Protein, Domain 3"/>
    <property type="match status" value="1"/>
</dbReference>
<dbReference type="FunFam" id="3.10.105.10:FF:000001">
    <property type="entry name" value="Oligopeptide ABC transporter, oligopeptide-binding protein"/>
    <property type="match status" value="1"/>
</dbReference>
<dbReference type="Proteomes" id="UP000886804">
    <property type="component" value="Unassembled WGS sequence"/>
</dbReference>
<dbReference type="InterPro" id="IPR000914">
    <property type="entry name" value="SBP_5_dom"/>
</dbReference>
<reference evidence="8" key="1">
    <citation type="journal article" date="2021" name="PeerJ">
        <title>Extensive microbial diversity within the chicken gut microbiome revealed by metagenomics and culture.</title>
        <authorList>
            <person name="Gilroy R."/>
            <person name="Ravi A."/>
            <person name="Getino M."/>
            <person name="Pursley I."/>
            <person name="Horton D.L."/>
            <person name="Alikhan N.F."/>
            <person name="Baker D."/>
            <person name="Gharbi K."/>
            <person name="Hall N."/>
            <person name="Watson M."/>
            <person name="Adriaenssens E.M."/>
            <person name="Foster-Nyarko E."/>
            <person name="Jarju S."/>
            <person name="Secka A."/>
            <person name="Antonio M."/>
            <person name="Oren A."/>
            <person name="Chaudhuri R.R."/>
            <person name="La Ragione R."/>
            <person name="Hildebrand F."/>
            <person name="Pallen M.J."/>
        </authorList>
    </citation>
    <scope>NUCLEOTIDE SEQUENCE</scope>
    <source>
        <strain evidence="8">CHK188-4685</strain>
    </source>
</reference>
<comment type="similarity">
    <text evidence="2">Belongs to the bacterial solute-binding protein 5 family.</text>
</comment>
<name>A0A9D2RLP6_9FIRM</name>
<dbReference type="GO" id="GO:1904680">
    <property type="term" value="F:peptide transmembrane transporter activity"/>
    <property type="evidence" value="ECO:0007669"/>
    <property type="project" value="TreeGrafter"/>
</dbReference>
<dbReference type="GO" id="GO:0015833">
    <property type="term" value="P:peptide transport"/>
    <property type="evidence" value="ECO:0007669"/>
    <property type="project" value="TreeGrafter"/>
</dbReference>
<accession>A0A9D2RLP6</accession>
<feature type="chain" id="PRO_5039110146" evidence="6">
    <location>
        <begin position="21"/>
        <end position="559"/>
    </location>
</feature>
<dbReference type="Gene3D" id="3.90.76.10">
    <property type="entry name" value="Dipeptide-binding Protein, Domain 1"/>
    <property type="match status" value="1"/>
</dbReference>
<proteinExistence type="inferred from homology"/>
<evidence type="ECO:0000256" key="1">
    <source>
        <dbReference type="ARBA" id="ARBA00004196"/>
    </source>
</evidence>
<evidence type="ECO:0000256" key="6">
    <source>
        <dbReference type="SAM" id="SignalP"/>
    </source>
</evidence>
<reference evidence="8" key="2">
    <citation type="submission" date="2021-04" db="EMBL/GenBank/DDBJ databases">
        <authorList>
            <person name="Gilroy R."/>
        </authorList>
    </citation>
    <scope>NUCLEOTIDE SEQUENCE</scope>
    <source>
        <strain evidence="8">CHK188-4685</strain>
    </source>
</reference>
<feature type="compositionally biased region" description="Low complexity" evidence="5">
    <location>
        <begin position="25"/>
        <end position="40"/>
    </location>
</feature>
<evidence type="ECO:0000256" key="3">
    <source>
        <dbReference type="ARBA" id="ARBA00022448"/>
    </source>
</evidence>
<dbReference type="FunFam" id="3.90.76.10:FF:000001">
    <property type="entry name" value="Oligopeptide ABC transporter substrate-binding protein"/>
    <property type="match status" value="1"/>
</dbReference>
<dbReference type="PANTHER" id="PTHR30290:SF10">
    <property type="entry name" value="PERIPLASMIC OLIGOPEPTIDE-BINDING PROTEIN-RELATED"/>
    <property type="match status" value="1"/>
</dbReference>
<dbReference type="CDD" id="cd08504">
    <property type="entry name" value="PBP2_OppA"/>
    <property type="match status" value="1"/>
</dbReference>
<dbReference type="PROSITE" id="PS51257">
    <property type="entry name" value="PROKAR_LIPOPROTEIN"/>
    <property type="match status" value="1"/>
</dbReference>
<dbReference type="PANTHER" id="PTHR30290">
    <property type="entry name" value="PERIPLASMIC BINDING COMPONENT OF ABC TRANSPORTER"/>
    <property type="match status" value="1"/>
</dbReference>
<protein>
    <submittedName>
        <fullName evidence="8">Peptide ABC transporter substrate-binding protein</fullName>
    </submittedName>
</protein>
<sequence>MKKLVAAILAASMLAGTLTACSGGQTASESQSAPEQSESTGAAEGGTRFLNIQNETGVDSLDPQIATDARSHELLGTFLEGLCTIDADGNVVPALAESYEVSEDGLTYTFHLRDALWSNGDPVTANDFVFAWQRALSTDVASEYAFMLYEVAQLKNSQAIADGEMDPSELGVRAEDDKTLVAELENPVVFFPSLTAFPTFFPVNEAFYDSCNGSFATSPDTLLSCGPYIVTEFDPAATTYRVEKNDQYWDAENVSLAGISFQVISDNQTSLLSFQNGEMDVVRIGGEQVELVRDDPAFSVLPFAGYLWYLSLNMEGVEALDNLNMRKAIYYAIDRDLLANNVLADGSDPATYLVPTNLANGPDGQDYRATGPEYEGGDEAKATEAYNLACQELGQNEFSFEMTIEDTDTCAKVAAFLQDQIQTKLPGVIISIRTVSRKQLNDDMRAGEYNIGLTRWGADYLDPMTFLALWKTGASNNFGGWSNAEYDAILDDCTTGTLATDAQGRWDALHDAEQIAMNDCEVIPLYETHSCVLQNPNVTGLTFQPYGILRNYKYVTINE</sequence>
<feature type="signal peptide" evidence="6">
    <location>
        <begin position="1"/>
        <end position="20"/>
    </location>
</feature>
<evidence type="ECO:0000259" key="7">
    <source>
        <dbReference type="Pfam" id="PF00496"/>
    </source>
</evidence>
<dbReference type="InterPro" id="IPR030678">
    <property type="entry name" value="Peptide/Ni-bd"/>
</dbReference>
<comment type="caution">
    <text evidence="8">The sequence shown here is derived from an EMBL/GenBank/DDBJ whole genome shotgun (WGS) entry which is preliminary data.</text>
</comment>
<dbReference type="PIRSF" id="PIRSF002741">
    <property type="entry name" value="MppA"/>
    <property type="match status" value="1"/>
</dbReference>
<gene>
    <name evidence="8" type="ORF">H9716_07275</name>
</gene>
<organism evidence="8 9">
    <name type="scientific">Candidatus Enterocloster faecavium</name>
    <dbReference type="NCBI Taxonomy" id="2838560"/>
    <lineage>
        <taxon>Bacteria</taxon>
        <taxon>Bacillati</taxon>
        <taxon>Bacillota</taxon>
        <taxon>Clostridia</taxon>
        <taxon>Lachnospirales</taxon>
        <taxon>Lachnospiraceae</taxon>
        <taxon>Enterocloster</taxon>
    </lineage>
</organism>
<feature type="domain" description="Solute-binding protein family 5" evidence="7">
    <location>
        <begin position="90"/>
        <end position="476"/>
    </location>
</feature>
<dbReference type="Pfam" id="PF00496">
    <property type="entry name" value="SBP_bac_5"/>
    <property type="match status" value="1"/>
</dbReference>
<evidence type="ECO:0000313" key="9">
    <source>
        <dbReference type="Proteomes" id="UP000886804"/>
    </source>
</evidence>
<dbReference type="EMBL" id="DWYS01000088">
    <property type="protein sequence ID" value="HJB07656.1"/>
    <property type="molecule type" value="Genomic_DNA"/>
</dbReference>